<proteinExistence type="predicted"/>
<gene>
    <name evidence="2" type="ORF">GCM10011394_12000</name>
</gene>
<keyword evidence="3" id="KW-1185">Reference proteome</keyword>
<protein>
    <submittedName>
        <fullName evidence="2">Uncharacterized protein</fullName>
    </submittedName>
</protein>
<keyword evidence="1" id="KW-0812">Transmembrane</keyword>
<organism evidence="2 3">
    <name type="scientific">Luteimonas terricola</name>
    <dbReference type="NCBI Taxonomy" id="645597"/>
    <lineage>
        <taxon>Bacteria</taxon>
        <taxon>Pseudomonadati</taxon>
        <taxon>Pseudomonadota</taxon>
        <taxon>Gammaproteobacteria</taxon>
        <taxon>Lysobacterales</taxon>
        <taxon>Lysobacteraceae</taxon>
        <taxon>Luteimonas</taxon>
    </lineage>
</organism>
<evidence type="ECO:0000256" key="1">
    <source>
        <dbReference type="SAM" id="Phobius"/>
    </source>
</evidence>
<dbReference type="Proteomes" id="UP000599009">
    <property type="component" value="Unassembled WGS sequence"/>
</dbReference>
<feature type="transmembrane region" description="Helical" evidence="1">
    <location>
        <begin position="24"/>
        <end position="50"/>
    </location>
</feature>
<name>A0ABQ2EB29_9GAMM</name>
<comment type="caution">
    <text evidence="2">The sequence shown here is derived from an EMBL/GenBank/DDBJ whole genome shotgun (WGS) entry which is preliminary data.</text>
</comment>
<evidence type="ECO:0000313" key="2">
    <source>
        <dbReference type="EMBL" id="GGK04539.1"/>
    </source>
</evidence>
<accession>A0ABQ2EB29</accession>
<evidence type="ECO:0000313" key="3">
    <source>
        <dbReference type="Proteomes" id="UP000599009"/>
    </source>
</evidence>
<keyword evidence="1" id="KW-1133">Transmembrane helix</keyword>
<reference evidence="3" key="1">
    <citation type="journal article" date="2019" name="Int. J. Syst. Evol. Microbiol.">
        <title>The Global Catalogue of Microorganisms (GCM) 10K type strain sequencing project: providing services to taxonomists for standard genome sequencing and annotation.</title>
        <authorList>
            <consortium name="The Broad Institute Genomics Platform"/>
            <consortium name="The Broad Institute Genome Sequencing Center for Infectious Disease"/>
            <person name="Wu L."/>
            <person name="Ma J."/>
        </authorList>
    </citation>
    <scope>NUCLEOTIDE SEQUENCE [LARGE SCALE GENOMIC DNA]</scope>
    <source>
        <strain evidence="3">CGMCC 1.8985</strain>
    </source>
</reference>
<sequence>MISETEATPMSPVRLRDDVTPWSFFLPMMLAVAVGILVADVVGHVVGAVFGSGSEPVAATAVVERAGTDYDEFEDEAPLEDAAVVEVGQSSGGDLVMLPGPVAAMRDGAERACINHTIALRRPNGWEQGLEDNVPLRCRASSP</sequence>
<dbReference type="EMBL" id="BMME01000001">
    <property type="protein sequence ID" value="GGK04539.1"/>
    <property type="molecule type" value="Genomic_DNA"/>
</dbReference>
<keyword evidence="1" id="KW-0472">Membrane</keyword>